<evidence type="ECO:0000256" key="6">
    <source>
        <dbReference type="ARBA" id="ARBA00022475"/>
    </source>
</evidence>
<evidence type="ECO:0000256" key="1">
    <source>
        <dbReference type="ARBA" id="ARBA00003943"/>
    </source>
</evidence>
<dbReference type="SUPFAM" id="SSF52467">
    <property type="entry name" value="DHS-like NAD/FAD-binding domain"/>
    <property type="match status" value="1"/>
</dbReference>
<evidence type="ECO:0000256" key="13">
    <source>
        <dbReference type="ARBA" id="ARBA00023136"/>
    </source>
</evidence>
<proteinExistence type="inferred from homology"/>
<evidence type="ECO:0000313" key="19">
    <source>
        <dbReference type="Proteomes" id="UP001403385"/>
    </source>
</evidence>
<feature type="transmembrane region" description="Helical" evidence="16">
    <location>
        <begin position="240"/>
        <end position="258"/>
    </location>
</feature>
<dbReference type="PIRSF" id="PIRSF000204">
    <property type="entry name" value="PNTB"/>
    <property type="match status" value="1"/>
</dbReference>
<keyword evidence="11 16" id="KW-1133">Transmembrane helix</keyword>
<evidence type="ECO:0000256" key="3">
    <source>
        <dbReference type="ARBA" id="ARBA00007919"/>
    </source>
</evidence>
<comment type="caution">
    <text evidence="18">The sequence shown here is derived from an EMBL/GenBank/DDBJ whole genome shotgun (WGS) entry which is preliminary data.</text>
</comment>
<name>A0AAW9SF82_9BACT</name>
<dbReference type="InterPro" id="IPR034300">
    <property type="entry name" value="PNTB-like"/>
</dbReference>
<dbReference type="GO" id="GO:0005886">
    <property type="term" value="C:plasma membrane"/>
    <property type="evidence" value="ECO:0007669"/>
    <property type="project" value="UniProtKB-SubCell"/>
</dbReference>
<dbReference type="PANTHER" id="PTHR44758">
    <property type="entry name" value="NAD(P) TRANSHYDROGENASE SUBUNIT BETA"/>
    <property type="match status" value="1"/>
</dbReference>
<gene>
    <name evidence="18" type="ORF">AAG747_16400</name>
</gene>
<feature type="transmembrane region" description="Helical" evidence="16">
    <location>
        <begin position="90"/>
        <end position="109"/>
    </location>
</feature>
<comment type="subcellular location">
    <subcellularLocation>
        <location evidence="2">Cell inner membrane</location>
        <topology evidence="2">Multi-pass membrane protein</topology>
    </subcellularLocation>
</comment>
<evidence type="ECO:0000256" key="8">
    <source>
        <dbReference type="ARBA" id="ARBA00022692"/>
    </source>
</evidence>
<evidence type="ECO:0000256" key="5">
    <source>
        <dbReference type="ARBA" id="ARBA00014581"/>
    </source>
</evidence>
<feature type="transmembrane region" description="Helical" evidence="16">
    <location>
        <begin position="186"/>
        <end position="207"/>
    </location>
</feature>
<dbReference type="GO" id="GO:0050661">
    <property type="term" value="F:NADP binding"/>
    <property type="evidence" value="ECO:0007669"/>
    <property type="project" value="InterPro"/>
</dbReference>
<feature type="transmembrane region" description="Helical" evidence="16">
    <location>
        <begin position="155"/>
        <end position="174"/>
    </location>
</feature>
<feature type="transmembrane region" description="Helical" evidence="16">
    <location>
        <begin position="33"/>
        <end position="53"/>
    </location>
</feature>
<evidence type="ECO:0000256" key="15">
    <source>
        <dbReference type="PIRNR" id="PIRNR000204"/>
    </source>
</evidence>
<keyword evidence="10 15" id="KW-1278">Translocase</keyword>
<evidence type="ECO:0000256" key="16">
    <source>
        <dbReference type="SAM" id="Phobius"/>
    </source>
</evidence>
<feature type="transmembrane region" description="Helical" evidence="16">
    <location>
        <begin position="214"/>
        <end position="234"/>
    </location>
</feature>
<keyword evidence="6 15" id="KW-1003">Cell membrane</keyword>
<dbReference type="AlphaFoldDB" id="A0AAW9SF82"/>
<protein>
    <recommendedName>
        <fullName evidence="5 15">NAD(P) transhydrogenase subunit beta</fullName>
        <ecNumber evidence="4 15">7.1.1.1</ecNumber>
    </recommendedName>
    <alternativeName>
        <fullName evidence="15">Nicotinamide nucleotide transhydrogenase subunit beta</fullName>
    </alternativeName>
</protein>
<feature type="transmembrane region" description="Helical" evidence="16">
    <location>
        <begin position="59"/>
        <end position="78"/>
    </location>
</feature>
<feature type="domain" description="NADP transhydrogenase beta-like" evidence="17">
    <location>
        <begin position="7"/>
        <end position="457"/>
    </location>
</feature>
<sequence>MWNLSIEYIYLISIILFIIGLKKLGHPETARKGNLIAAAGMGLAIIVTLFTPLEGASNNYLWVVAGMLVGSAIGFVAAKKVLMTKMPEMVSLFNGLGGACSMLIAIVELNNMGPEASLGNAQGLTTIFALFIGSISFTGSIIAYGKLDGFLRDTLVLPAPQFINTGLLLVIIAYSGYLMTLPVVDFNLTLILLALSLVYGVTFVTPIGGGDMPVVISLLNSFTGLGAAGAGLIYDNKVMVVGGILVGASGTILTILMCKAMNRSLINVVIGGFGSSAKAVGSSREEIVKEATPSDLAIQLKYASKVLIVPGYGLAVAQAQHTIHELEQMLENEGVNVRYAIHPVAGRMPGHMNVLLAEADVHYDKLLELEDANKEMQSTDMVLVIGANDVVNPAAKEDPASPIFGMPILDVETAKNVTVLKRGMSAGYAGIQNQLFFGDKTKMLFGDAKSSINKLIDEVSQV</sequence>
<dbReference type="GO" id="GO:0008750">
    <property type="term" value="F:proton-translocating NAD(P)+ transhydrogenase activity"/>
    <property type="evidence" value="ECO:0007669"/>
    <property type="project" value="UniProtKB-EC"/>
</dbReference>
<dbReference type="EMBL" id="JBDKWZ010000009">
    <property type="protein sequence ID" value="MEN7549506.1"/>
    <property type="molecule type" value="Genomic_DNA"/>
</dbReference>
<evidence type="ECO:0000256" key="11">
    <source>
        <dbReference type="ARBA" id="ARBA00022989"/>
    </source>
</evidence>
<dbReference type="Gene3D" id="3.40.50.1220">
    <property type="entry name" value="TPP-binding domain"/>
    <property type="match status" value="1"/>
</dbReference>
<evidence type="ECO:0000256" key="2">
    <source>
        <dbReference type="ARBA" id="ARBA00004429"/>
    </source>
</evidence>
<feature type="transmembrane region" description="Helical" evidence="16">
    <location>
        <begin position="121"/>
        <end position="143"/>
    </location>
</feature>
<evidence type="ECO:0000256" key="7">
    <source>
        <dbReference type="ARBA" id="ARBA00022519"/>
    </source>
</evidence>
<evidence type="ECO:0000256" key="9">
    <source>
        <dbReference type="ARBA" id="ARBA00022857"/>
    </source>
</evidence>
<keyword evidence="19" id="KW-1185">Reference proteome</keyword>
<organism evidence="18 19">
    <name type="scientific">Rapidithrix thailandica</name>
    <dbReference type="NCBI Taxonomy" id="413964"/>
    <lineage>
        <taxon>Bacteria</taxon>
        <taxon>Pseudomonadati</taxon>
        <taxon>Bacteroidota</taxon>
        <taxon>Cytophagia</taxon>
        <taxon>Cytophagales</taxon>
        <taxon>Flammeovirgaceae</taxon>
        <taxon>Rapidithrix</taxon>
    </lineage>
</organism>
<dbReference type="InterPro" id="IPR029035">
    <property type="entry name" value="DHS-like_NAD/FAD-binding_dom"/>
</dbReference>
<comment type="catalytic activity">
    <reaction evidence="14 15">
        <text>NAD(+) + NADPH + H(+)(in) = NADH + NADP(+) + H(+)(out)</text>
        <dbReference type="Rhea" id="RHEA:47992"/>
        <dbReference type="ChEBI" id="CHEBI:15378"/>
        <dbReference type="ChEBI" id="CHEBI:57540"/>
        <dbReference type="ChEBI" id="CHEBI:57783"/>
        <dbReference type="ChEBI" id="CHEBI:57945"/>
        <dbReference type="ChEBI" id="CHEBI:58349"/>
        <dbReference type="EC" id="7.1.1.1"/>
    </reaction>
</comment>
<evidence type="ECO:0000256" key="4">
    <source>
        <dbReference type="ARBA" id="ARBA00012943"/>
    </source>
</evidence>
<dbReference type="RefSeq" id="WP_346822285.1">
    <property type="nucleotide sequence ID" value="NZ_JBDKWZ010000009.1"/>
</dbReference>
<evidence type="ECO:0000256" key="14">
    <source>
        <dbReference type="ARBA" id="ARBA00048202"/>
    </source>
</evidence>
<dbReference type="InterPro" id="IPR012136">
    <property type="entry name" value="NADH_DH_b"/>
</dbReference>
<keyword evidence="13 15" id="KW-0472">Membrane</keyword>
<keyword evidence="9 15" id="KW-0521">NADP</keyword>
<accession>A0AAW9SF82</accession>
<evidence type="ECO:0000313" key="18">
    <source>
        <dbReference type="EMBL" id="MEN7549506.1"/>
    </source>
</evidence>
<feature type="transmembrane region" description="Helical" evidence="16">
    <location>
        <begin position="6"/>
        <end position="21"/>
    </location>
</feature>
<evidence type="ECO:0000256" key="10">
    <source>
        <dbReference type="ARBA" id="ARBA00022967"/>
    </source>
</evidence>
<reference evidence="18 19" key="1">
    <citation type="submission" date="2024-04" db="EMBL/GenBank/DDBJ databases">
        <title>Novel genus in family Flammeovirgaceae.</title>
        <authorList>
            <person name="Nguyen T.H."/>
            <person name="Vuong T.Q."/>
            <person name="Le H."/>
            <person name="Kim S.-G."/>
        </authorList>
    </citation>
    <scope>NUCLEOTIDE SEQUENCE [LARGE SCALE GENOMIC DNA]</scope>
    <source>
        <strain evidence="18 19">JCM 23209</strain>
    </source>
</reference>
<comment type="similarity">
    <text evidence="3 15">Belongs to the PNT beta subunit family.</text>
</comment>
<keyword evidence="12 15" id="KW-0520">NAD</keyword>
<evidence type="ECO:0000259" key="17">
    <source>
        <dbReference type="Pfam" id="PF02233"/>
    </source>
</evidence>
<comment type="function">
    <text evidence="1 15">The transhydrogenation between NADH and NADP is coupled to respiration and ATP hydrolysis and functions as a proton pump across the membrane.</text>
</comment>
<dbReference type="Pfam" id="PF02233">
    <property type="entry name" value="PNTB"/>
    <property type="match status" value="1"/>
</dbReference>
<dbReference type="PANTHER" id="PTHR44758:SF1">
    <property type="entry name" value="NAD(P) TRANSHYDROGENASE SUBUNIT BETA"/>
    <property type="match status" value="1"/>
</dbReference>
<keyword evidence="7 15" id="KW-0997">Cell inner membrane</keyword>
<dbReference type="Proteomes" id="UP001403385">
    <property type="component" value="Unassembled WGS sequence"/>
</dbReference>
<dbReference type="EC" id="7.1.1.1" evidence="4 15"/>
<evidence type="ECO:0000256" key="12">
    <source>
        <dbReference type="ARBA" id="ARBA00023027"/>
    </source>
</evidence>
<keyword evidence="8 16" id="KW-0812">Transmembrane</keyword>